<dbReference type="Pfam" id="PF13193">
    <property type="entry name" value="AMP-binding_C"/>
    <property type="match status" value="1"/>
</dbReference>
<dbReference type="Pfam" id="PF00501">
    <property type="entry name" value="AMP-binding"/>
    <property type="match status" value="1"/>
</dbReference>
<protein>
    <recommendedName>
        <fullName evidence="6">Long-chain-fatty-acid--CoA ligase</fullName>
        <ecNumber evidence="5">6.2.1.3</ecNumber>
    </recommendedName>
    <alternativeName>
        <fullName evidence="7">Long-chain acyl-CoA synthetase</fullName>
    </alternativeName>
</protein>
<dbReference type="InterPro" id="IPR000873">
    <property type="entry name" value="AMP-dep_synth/lig_dom"/>
</dbReference>
<keyword evidence="11" id="KW-1185">Reference proteome</keyword>
<proteinExistence type="predicted"/>
<evidence type="ECO:0000256" key="5">
    <source>
        <dbReference type="ARBA" id="ARBA00026121"/>
    </source>
</evidence>
<dbReference type="InterPro" id="IPR025110">
    <property type="entry name" value="AMP-bd_C"/>
</dbReference>
<comment type="caution">
    <text evidence="10">The sequence shown here is derived from an EMBL/GenBank/DDBJ whole genome shotgun (WGS) entry which is preliminary data.</text>
</comment>
<evidence type="ECO:0000259" key="8">
    <source>
        <dbReference type="Pfam" id="PF00501"/>
    </source>
</evidence>
<dbReference type="Gene3D" id="2.30.38.10">
    <property type="entry name" value="Luciferase, Domain 3"/>
    <property type="match status" value="1"/>
</dbReference>
<dbReference type="InterPro" id="IPR020845">
    <property type="entry name" value="AMP-binding_CS"/>
</dbReference>
<feature type="domain" description="AMP-binding enzyme C-terminal" evidence="9">
    <location>
        <begin position="460"/>
        <end position="534"/>
    </location>
</feature>
<dbReference type="PANTHER" id="PTHR43767">
    <property type="entry name" value="LONG-CHAIN-FATTY-ACID--COA LIGASE"/>
    <property type="match status" value="1"/>
</dbReference>
<evidence type="ECO:0000256" key="7">
    <source>
        <dbReference type="ARBA" id="ARBA00042773"/>
    </source>
</evidence>
<reference evidence="11" key="1">
    <citation type="journal article" date="2019" name="Int. J. Syst. Evol. Microbiol.">
        <title>The Global Catalogue of Microorganisms (GCM) 10K type strain sequencing project: providing services to taxonomists for standard genome sequencing and annotation.</title>
        <authorList>
            <consortium name="The Broad Institute Genomics Platform"/>
            <consortium name="The Broad Institute Genome Sequencing Center for Infectious Disease"/>
            <person name="Wu L."/>
            <person name="Ma J."/>
        </authorList>
    </citation>
    <scope>NUCLEOTIDE SEQUENCE [LARGE SCALE GENOMIC DNA]</scope>
    <source>
        <strain evidence="11">CCM 7491</strain>
    </source>
</reference>
<feature type="domain" description="AMP-dependent synthetase/ligase" evidence="8">
    <location>
        <begin position="39"/>
        <end position="409"/>
    </location>
</feature>
<evidence type="ECO:0000256" key="3">
    <source>
        <dbReference type="ARBA" id="ARBA00022598"/>
    </source>
</evidence>
<dbReference type="CDD" id="cd05936">
    <property type="entry name" value="FC-FACS_FadD_like"/>
    <property type="match status" value="1"/>
</dbReference>
<evidence type="ECO:0000259" key="9">
    <source>
        <dbReference type="Pfam" id="PF13193"/>
    </source>
</evidence>
<dbReference type="Gene3D" id="3.40.50.980">
    <property type="match status" value="2"/>
</dbReference>
<gene>
    <name evidence="10" type="ORF">ACFOKF_09865</name>
</gene>
<evidence type="ECO:0000256" key="6">
    <source>
        <dbReference type="ARBA" id="ARBA00039545"/>
    </source>
</evidence>
<accession>A0ABV7NEQ5</accession>
<evidence type="ECO:0000256" key="1">
    <source>
        <dbReference type="ARBA" id="ARBA00004170"/>
    </source>
</evidence>
<evidence type="ECO:0000256" key="2">
    <source>
        <dbReference type="ARBA" id="ARBA00005005"/>
    </source>
</evidence>
<dbReference type="PANTHER" id="PTHR43767:SF8">
    <property type="entry name" value="LONG-CHAIN-FATTY-ACID--COA LIGASE"/>
    <property type="match status" value="1"/>
</dbReference>
<dbReference type="PROSITE" id="PS00455">
    <property type="entry name" value="AMP_BINDING"/>
    <property type="match status" value="1"/>
</dbReference>
<dbReference type="InterPro" id="IPR045851">
    <property type="entry name" value="AMP-bd_C_sf"/>
</dbReference>
<organism evidence="10 11">
    <name type="scientific">Sphingobium rhizovicinum</name>
    <dbReference type="NCBI Taxonomy" id="432308"/>
    <lineage>
        <taxon>Bacteria</taxon>
        <taxon>Pseudomonadati</taxon>
        <taxon>Pseudomonadota</taxon>
        <taxon>Alphaproteobacteria</taxon>
        <taxon>Sphingomonadales</taxon>
        <taxon>Sphingomonadaceae</taxon>
        <taxon>Sphingobium</taxon>
    </lineage>
</organism>
<evidence type="ECO:0000256" key="4">
    <source>
        <dbReference type="ARBA" id="ARBA00023136"/>
    </source>
</evidence>
<dbReference type="InterPro" id="IPR050237">
    <property type="entry name" value="ATP-dep_AMP-bd_enzyme"/>
</dbReference>
<dbReference type="Proteomes" id="UP001595681">
    <property type="component" value="Unassembled WGS sequence"/>
</dbReference>
<evidence type="ECO:0000313" key="10">
    <source>
        <dbReference type="EMBL" id="MFC3441490.1"/>
    </source>
</evidence>
<sequence>MESWAGILPAHANLKSDIGWLKMPLQIGTGNLAVYLRDCCTEFSGRVAFVEGDRELSYEALWLKAGALAGFLRQQCSVNLGDRVAVMLPNIMAFPIAVAGIVRAGAVQVNINPYYTAHELKHLLNDSEADVIITTSLSLPAIRGADVRSIRSVILVDNLHEEDLLSLPAIWQVADFEDALGSKFQAPDIVDLQGKENLAFLQYTGGTTGLPKGAMLSHGNIMANVRQFQAIWGEEDSDRQINVLTAIPLYHIFALTVNMMCMLSLGAKNVLIPNPRDLGEISALWQRHKINFVTGVNTLFKALAAESSFAELDFDPKLLAMGGGAPVQEVVSSRWKALTGRHIREGYGLSETSPILTCTPFAEERFLGSIGEVVPGTELAIRDENGADVPRGEVGELCARGPQVMQGYWRQPAATLQVLTSDGYFRTGDLARQDENGRYYIVDRQKDMILVSGFNVYPNEVEAAVSQLAEVVECACVGVPDQNTGEAVVLFVVGRTPNFDVQRIRVHCRENIAAYKVPRHIHMIEEMPKSSVGKILRRELRDRLIHGKVMEES</sequence>
<dbReference type="RefSeq" id="WP_313231389.1">
    <property type="nucleotide sequence ID" value="NZ_JBHRVU010000004.1"/>
</dbReference>
<dbReference type="EMBL" id="JBHRVU010000004">
    <property type="protein sequence ID" value="MFC3441490.1"/>
    <property type="molecule type" value="Genomic_DNA"/>
</dbReference>
<name>A0ABV7NEQ5_9SPHN</name>
<dbReference type="GO" id="GO:0016874">
    <property type="term" value="F:ligase activity"/>
    <property type="evidence" value="ECO:0007669"/>
    <property type="project" value="UniProtKB-KW"/>
</dbReference>
<dbReference type="EC" id="6.2.1.3" evidence="5"/>
<comment type="pathway">
    <text evidence="2">Lipid metabolism; fatty acid beta-oxidation.</text>
</comment>
<keyword evidence="3 10" id="KW-0436">Ligase</keyword>
<comment type="subcellular location">
    <subcellularLocation>
        <location evidence="1">Membrane</location>
        <topology evidence="1">Peripheral membrane protein</topology>
    </subcellularLocation>
</comment>
<dbReference type="SUPFAM" id="SSF56801">
    <property type="entry name" value="Acetyl-CoA synthetase-like"/>
    <property type="match status" value="1"/>
</dbReference>
<evidence type="ECO:0000313" key="11">
    <source>
        <dbReference type="Proteomes" id="UP001595681"/>
    </source>
</evidence>
<dbReference type="Gene3D" id="3.30.300.30">
    <property type="match status" value="1"/>
</dbReference>
<keyword evidence="4" id="KW-0472">Membrane</keyword>